<evidence type="ECO:0000313" key="8">
    <source>
        <dbReference type="Proteomes" id="UP000887578"/>
    </source>
</evidence>
<organism evidence="8 9">
    <name type="scientific">Panagrolaimus davidi</name>
    <dbReference type="NCBI Taxonomy" id="227884"/>
    <lineage>
        <taxon>Eukaryota</taxon>
        <taxon>Metazoa</taxon>
        <taxon>Ecdysozoa</taxon>
        <taxon>Nematoda</taxon>
        <taxon>Chromadorea</taxon>
        <taxon>Rhabditida</taxon>
        <taxon>Tylenchina</taxon>
        <taxon>Panagrolaimomorpha</taxon>
        <taxon>Panagrolaimoidea</taxon>
        <taxon>Panagrolaimidae</taxon>
        <taxon>Panagrolaimus</taxon>
    </lineage>
</organism>
<feature type="domain" description="EGF-like" evidence="7">
    <location>
        <begin position="257"/>
        <end position="296"/>
    </location>
</feature>
<keyword evidence="1 6" id="KW-0245">EGF-like domain</keyword>
<feature type="domain" description="EGF-like" evidence="7">
    <location>
        <begin position="127"/>
        <end position="163"/>
    </location>
</feature>
<keyword evidence="2" id="KW-0732">Signal</keyword>
<feature type="disulfide bond" evidence="6">
    <location>
        <begin position="417"/>
        <end position="426"/>
    </location>
</feature>
<dbReference type="Pfam" id="PF00008">
    <property type="entry name" value="EGF"/>
    <property type="match status" value="2"/>
</dbReference>
<dbReference type="FunFam" id="2.10.25.10:FF:000699">
    <property type="entry name" value="Uncharacterized protein, isoform C"/>
    <property type="match status" value="1"/>
</dbReference>
<accession>A0A914P218</accession>
<dbReference type="PRINTS" id="PR00010">
    <property type="entry name" value="EGFBLOOD"/>
</dbReference>
<dbReference type="InterPro" id="IPR018097">
    <property type="entry name" value="EGF_Ca-bd_CS"/>
</dbReference>
<dbReference type="PROSITE" id="PS00010">
    <property type="entry name" value="ASX_HYDROXYL"/>
    <property type="match status" value="1"/>
</dbReference>
<evidence type="ECO:0000256" key="2">
    <source>
        <dbReference type="ARBA" id="ARBA00022729"/>
    </source>
</evidence>
<feature type="disulfide bond" evidence="6">
    <location>
        <begin position="198"/>
        <end position="207"/>
    </location>
</feature>
<dbReference type="Proteomes" id="UP000887578">
    <property type="component" value="Unplaced"/>
</dbReference>
<dbReference type="PROSITE" id="PS50026">
    <property type="entry name" value="EGF_3"/>
    <property type="match status" value="7"/>
</dbReference>
<keyword evidence="3" id="KW-0677">Repeat</keyword>
<dbReference type="InterPro" id="IPR049883">
    <property type="entry name" value="NOTCH1_EGF-like"/>
</dbReference>
<feature type="domain" description="EGF-like" evidence="7">
    <location>
        <begin position="343"/>
        <end position="383"/>
    </location>
</feature>
<protein>
    <submittedName>
        <fullName evidence="9">EGF-like domain-containing protein</fullName>
    </submittedName>
</protein>
<dbReference type="InterPro" id="IPR051830">
    <property type="entry name" value="NOTCH_homolog"/>
</dbReference>
<feature type="domain" description="EGF-like" evidence="7">
    <location>
        <begin position="210"/>
        <end position="256"/>
    </location>
</feature>
<feature type="domain" description="EGF-like" evidence="7">
    <location>
        <begin position="428"/>
        <end position="464"/>
    </location>
</feature>
<dbReference type="AlphaFoldDB" id="A0A914P218"/>
<feature type="disulfide bond" evidence="6">
    <location>
        <begin position="153"/>
        <end position="162"/>
    </location>
</feature>
<dbReference type="PROSITE" id="PS01187">
    <property type="entry name" value="EGF_CA"/>
    <property type="match status" value="2"/>
</dbReference>
<dbReference type="FunFam" id="2.10.25.10:FF:000006">
    <property type="entry name" value="Versican core protein-like isoform 1"/>
    <property type="match status" value="1"/>
</dbReference>
<dbReference type="GO" id="GO:0005509">
    <property type="term" value="F:calcium ion binding"/>
    <property type="evidence" value="ECO:0007669"/>
    <property type="project" value="InterPro"/>
</dbReference>
<sequence>MVDGNMYFHAGKSKNITFRVSDGASILFGKTDILSLPNSTQISDLQNLIKKHIQNVDAWNTMFSTLQTQIYDSKTEATHMVNEIKLIKQNITALIKARKGSGRTNARLRKLLTMVNENIVKVVKMIQTDECQQNPCQNGGTCIDLVSKYQCLCPSHFGGKNCDERVDECELYGKTHLGCQNNATCSNNGILPGFTCQCQKGFHGRRCQTKATSCDYSLDLCGEHGHCMPGSSSDSYKCLCEFGYKSDDDPSNPTCIDVNECAEKPCHPGAECINLPGGFKCSSCPIGLQGNGINCFDIDECREEMSNDCSKNPKVQCLNTWGSYHCGPCPAGWEGDGKVCTKSQETCDDNPCHPKATCTQNPDVQCSCEEGYEGDGRGPDGCKKVVSDEEKSCDVDGCRNGGTCVIKASDETSSCKCPYGYKGTHCENYDVCIGNPCGENGKCIEFNGLRKCECNPGYYGIICQNQEDSKFFCERNIF</sequence>
<evidence type="ECO:0000256" key="6">
    <source>
        <dbReference type="PROSITE-ProRule" id="PRU00076"/>
    </source>
</evidence>
<evidence type="ECO:0000313" key="9">
    <source>
        <dbReference type="WBParaSite" id="PDA_v2.g11276.t1"/>
    </source>
</evidence>
<evidence type="ECO:0000256" key="5">
    <source>
        <dbReference type="ARBA" id="ARBA00023180"/>
    </source>
</evidence>
<dbReference type="Pfam" id="PF07645">
    <property type="entry name" value="EGF_CA"/>
    <property type="match status" value="2"/>
</dbReference>
<dbReference type="Gene3D" id="2.10.25.10">
    <property type="entry name" value="Laminin"/>
    <property type="match status" value="7"/>
</dbReference>
<dbReference type="SMART" id="SM00181">
    <property type="entry name" value="EGF"/>
    <property type="match status" value="8"/>
</dbReference>
<feature type="disulfide bond" evidence="6">
    <location>
        <begin position="179"/>
        <end position="196"/>
    </location>
</feature>
<feature type="disulfide bond" evidence="6">
    <location>
        <begin position="398"/>
        <end position="415"/>
    </location>
</feature>
<dbReference type="CDD" id="cd00054">
    <property type="entry name" value="EGF_CA"/>
    <property type="match status" value="3"/>
</dbReference>
<feature type="disulfide bond" evidence="6">
    <location>
        <begin position="221"/>
        <end position="238"/>
    </location>
</feature>
<dbReference type="WBParaSite" id="PDA_v2.g11276.t1">
    <property type="protein sequence ID" value="PDA_v2.g11276.t1"/>
    <property type="gene ID" value="PDA_v2.g11276"/>
</dbReference>
<keyword evidence="4 6" id="KW-1015">Disulfide bond</keyword>
<keyword evidence="5" id="KW-0325">Glycoprotein</keyword>
<dbReference type="InterPro" id="IPR000152">
    <property type="entry name" value="EGF-type_Asp/Asn_hydroxyl_site"/>
</dbReference>
<evidence type="ECO:0000256" key="1">
    <source>
        <dbReference type="ARBA" id="ARBA00022536"/>
    </source>
</evidence>
<proteinExistence type="predicted"/>
<keyword evidence="8" id="KW-1185">Reference proteome</keyword>
<dbReference type="PANTHER" id="PTHR24033:SF151">
    <property type="entry name" value="NOTCH 2"/>
    <property type="match status" value="1"/>
</dbReference>
<dbReference type="PANTHER" id="PTHR24033">
    <property type="entry name" value="EGF-LIKE DOMAIN-CONTAINING PROTEIN"/>
    <property type="match status" value="1"/>
</dbReference>
<comment type="caution">
    <text evidence="6">Lacks conserved residue(s) required for the propagation of feature annotation.</text>
</comment>
<dbReference type="FunFam" id="2.10.25.10:FF:000038">
    <property type="entry name" value="Fibrillin 2"/>
    <property type="match status" value="2"/>
</dbReference>
<feature type="disulfide bond" evidence="6">
    <location>
        <begin position="454"/>
        <end position="463"/>
    </location>
</feature>
<feature type="domain" description="EGF-like" evidence="7">
    <location>
        <begin position="165"/>
        <end position="208"/>
    </location>
</feature>
<dbReference type="PROSITE" id="PS01186">
    <property type="entry name" value="EGF_2"/>
    <property type="match status" value="3"/>
</dbReference>
<dbReference type="InterPro" id="IPR001881">
    <property type="entry name" value="EGF-like_Ca-bd_dom"/>
</dbReference>
<evidence type="ECO:0000259" key="7">
    <source>
        <dbReference type="PROSITE" id="PS50026"/>
    </source>
</evidence>
<dbReference type="InterPro" id="IPR000742">
    <property type="entry name" value="EGF"/>
</dbReference>
<name>A0A914P218_9BILA</name>
<reference evidence="9" key="1">
    <citation type="submission" date="2022-11" db="UniProtKB">
        <authorList>
            <consortium name="WormBaseParasite"/>
        </authorList>
    </citation>
    <scope>IDENTIFICATION</scope>
</reference>
<dbReference type="SUPFAM" id="SSF57196">
    <property type="entry name" value="EGF/Laminin"/>
    <property type="match status" value="6"/>
</dbReference>
<dbReference type="PROSITE" id="PS00022">
    <property type="entry name" value="EGF_1"/>
    <property type="match status" value="4"/>
</dbReference>
<evidence type="ECO:0000256" key="4">
    <source>
        <dbReference type="ARBA" id="ARBA00023157"/>
    </source>
</evidence>
<evidence type="ECO:0000256" key="3">
    <source>
        <dbReference type="ARBA" id="ARBA00022737"/>
    </source>
</evidence>
<feature type="domain" description="EGF-like" evidence="7">
    <location>
        <begin position="389"/>
        <end position="427"/>
    </location>
</feature>
<dbReference type="SMART" id="SM00179">
    <property type="entry name" value="EGF_CA"/>
    <property type="match status" value="5"/>
</dbReference>